<dbReference type="EMBL" id="MU006564">
    <property type="protein sequence ID" value="KAF2750222.1"/>
    <property type="molecule type" value="Genomic_DNA"/>
</dbReference>
<dbReference type="SUPFAM" id="SSF54928">
    <property type="entry name" value="RNA-binding domain, RBD"/>
    <property type="match status" value="1"/>
</dbReference>
<dbReference type="Gene3D" id="3.30.70.330">
    <property type="match status" value="1"/>
</dbReference>
<evidence type="ECO:0000256" key="3">
    <source>
        <dbReference type="PROSITE-ProRule" id="PRU00176"/>
    </source>
</evidence>
<dbReference type="PROSITE" id="PS50102">
    <property type="entry name" value="RRM"/>
    <property type="match status" value="1"/>
</dbReference>
<gene>
    <name evidence="9" type="ORF">M011DRAFT_464996</name>
</gene>
<keyword evidence="4" id="KW-0863">Zinc-finger</keyword>
<keyword evidence="5" id="KW-0175">Coiled coil</keyword>
<dbReference type="GO" id="GO:0003723">
    <property type="term" value="F:RNA binding"/>
    <property type="evidence" value="ECO:0007669"/>
    <property type="project" value="UniProtKB-UniRule"/>
</dbReference>
<evidence type="ECO:0000256" key="2">
    <source>
        <dbReference type="ARBA" id="ARBA00043866"/>
    </source>
</evidence>
<dbReference type="InterPro" id="IPR000571">
    <property type="entry name" value="Znf_CCCH"/>
</dbReference>
<feature type="region of interest" description="Disordered" evidence="6">
    <location>
        <begin position="115"/>
        <end position="203"/>
    </location>
</feature>
<feature type="compositionally biased region" description="Low complexity" evidence="6">
    <location>
        <begin position="711"/>
        <end position="728"/>
    </location>
</feature>
<evidence type="ECO:0008006" key="11">
    <source>
        <dbReference type="Google" id="ProtNLM"/>
    </source>
</evidence>
<feature type="compositionally biased region" description="Acidic residues" evidence="6">
    <location>
        <begin position="729"/>
        <end position="743"/>
    </location>
</feature>
<dbReference type="CDD" id="cd12257">
    <property type="entry name" value="RRM1_RBM26_like"/>
    <property type="match status" value="1"/>
</dbReference>
<organism evidence="9 10">
    <name type="scientific">Sporormia fimetaria CBS 119925</name>
    <dbReference type="NCBI Taxonomy" id="1340428"/>
    <lineage>
        <taxon>Eukaryota</taxon>
        <taxon>Fungi</taxon>
        <taxon>Dikarya</taxon>
        <taxon>Ascomycota</taxon>
        <taxon>Pezizomycotina</taxon>
        <taxon>Dothideomycetes</taxon>
        <taxon>Pleosporomycetidae</taxon>
        <taxon>Pleosporales</taxon>
        <taxon>Sporormiaceae</taxon>
        <taxon>Sporormia</taxon>
    </lineage>
</organism>
<evidence type="ECO:0000259" key="7">
    <source>
        <dbReference type="PROSITE" id="PS50102"/>
    </source>
</evidence>
<evidence type="ECO:0000256" key="6">
    <source>
        <dbReference type="SAM" id="MobiDB-lite"/>
    </source>
</evidence>
<feature type="domain" description="RRM" evidence="7">
    <location>
        <begin position="356"/>
        <end position="428"/>
    </location>
</feature>
<protein>
    <recommendedName>
        <fullName evidence="11">RNA-binding domain-containing protein</fullName>
    </recommendedName>
</protein>
<feature type="compositionally biased region" description="Polar residues" evidence="6">
    <location>
        <begin position="680"/>
        <end position="694"/>
    </location>
</feature>
<proteinExistence type="predicted"/>
<dbReference type="Pfam" id="PF01480">
    <property type="entry name" value="PWI"/>
    <property type="match status" value="1"/>
</dbReference>
<dbReference type="GO" id="GO:0005634">
    <property type="term" value="C:nucleus"/>
    <property type="evidence" value="ECO:0007669"/>
    <property type="project" value="TreeGrafter"/>
</dbReference>
<dbReference type="Proteomes" id="UP000799440">
    <property type="component" value="Unassembled WGS sequence"/>
</dbReference>
<dbReference type="PROSITE" id="PS50103">
    <property type="entry name" value="ZF_C3H1"/>
    <property type="match status" value="1"/>
</dbReference>
<dbReference type="PANTHER" id="PTHR14398">
    <property type="entry name" value="RNA RECOGNITION RRM/RNP DOMAIN"/>
    <property type="match status" value="1"/>
</dbReference>
<evidence type="ECO:0000256" key="5">
    <source>
        <dbReference type="SAM" id="Coils"/>
    </source>
</evidence>
<name>A0A6A6VHX0_9PLEO</name>
<dbReference type="InterPro" id="IPR012677">
    <property type="entry name" value="Nucleotide-bd_a/b_plait_sf"/>
</dbReference>
<dbReference type="InterPro" id="IPR000504">
    <property type="entry name" value="RRM_dom"/>
</dbReference>
<dbReference type="Pfam" id="PF00076">
    <property type="entry name" value="RRM_1"/>
    <property type="match status" value="1"/>
</dbReference>
<keyword evidence="4" id="KW-0479">Metal-binding</keyword>
<dbReference type="GO" id="GO:0008270">
    <property type="term" value="F:zinc ion binding"/>
    <property type="evidence" value="ECO:0007669"/>
    <property type="project" value="UniProtKB-KW"/>
</dbReference>
<feature type="domain" description="C3H1-type" evidence="8">
    <location>
        <begin position="267"/>
        <end position="295"/>
    </location>
</feature>
<reference evidence="9" key="1">
    <citation type="journal article" date="2020" name="Stud. Mycol.">
        <title>101 Dothideomycetes genomes: a test case for predicting lifestyles and emergence of pathogens.</title>
        <authorList>
            <person name="Haridas S."/>
            <person name="Albert R."/>
            <person name="Binder M."/>
            <person name="Bloem J."/>
            <person name="Labutti K."/>
            <person name="Salamov A."/>
            <person name="Andreopoulos B."/>
            <person name="Baker S."/>
            <person name="Barry K."/>
            <person name="Bills G."/>
            <person name="Bluhm B."/>
            <person name="Cannon C."/>
            <person name="Castanera R."/>
            <person name="Culley D."/>
            <person name="Daum C."/>
            <person name="Ezra D."/>
            <person name="Gonzalez J."/>
            <person name="Henrissat B."/>
            <person name="Kuo A."/>
            <person name="Liang C."/>
            <person name="Lipzen A."/>
            <person name="Lutzoni F."/>
            <person name="Magnuson J."/>
            <person name="Mondo S."/>
            <person name="Nolan M."/>
            <person name="Ohm R."/>
            <person name="Pangilinan J."/>
            <person name="Park H.-J."/>
            <person name="Ramirez L."/>
            <person name="Alfaro M."/>
            <person name="Sun H."/>
            <person name="Tritt A."/>
            <person name="Yoshinaga Y."/>
            <person name="Zwiers L.-H."/>
            <person name="Turgeon B."/>
            <person name="Goodwin S."/>
            <person name="Spatafora J."/>
            <person name="Crous P."/>
            <person name="Grigoriev I."/>
        </authorList>
    </citation>
    <scope>NUCLEOTIDE SEQUENCE</scope>
    <source>
        <strain evidence="9">CBS 119925</strain>
    </source>
</reference>
<feature type="region of interest" description="Disordered" evidence="6">
    <location>
        <begin position="299"/>
        <end position="353"/>
    </location>
</feature>
<keyword evidence="10" id="KW-1185">Reference proteome</keyword>
<keyword evidence="4" id="KW-0862">Zinc</keyword>
<dbReference type="InterPro" id="IPR035979">
    <property type="entry name" value="RBD_domain_sf"/>
</dbReference>
<dbReference type="SMART" id="SM00360">
    <property type="entry name" value="RRM"/>
    <property type="match status" value="1"/>
</dbReference>
<dbReference type="AlphaFoldDB" id="A0A6A6VHX0"/>
<dbReference type="PANTHER" id="PTHR14398:SF0">
    <property type="entry name" value="ZINC FINGER PROTEIN SWM"/>
    <property type="match status" value="1"/>
</dbReference>
<evidence type="ECO:0000256" key="1">
    <source>
        <dbReference type="ARBA" id="ARBA00022884"/>
    </source>
</evidence>
<sequence>MFLAEDDRSALKDWIIPKLEKISEADASILADYVIALIGVDDTEEAVKENCLTSLSDFLHEETAPFIDVVLSAVKTRSFVPSTPPAPGTVHTATLASNTGIEAVPNNSVSTLSAAAPAFKPPTGPAALLGEHRPPAGAPTSPSNSRNSAPKRKYNERESSQPFDSYDPAHKRVRGRGSNSRNGHVNHNGTAGGAMTGPPHTSGSFGVPAGMMAGYPPPPAMPAGFPVGLIPDPMAFLAMMGMPMQALPVSPPNFYPNANSGRAGRSRGHKGRCRDYDTKGYCAAGSACPYEHGGAFMMQPPVEEYDPNQALLDPNGSRSARGSDGGPPNRNRTTNNKSRSRASFSQVGANHDRSNSTIVVEQIPEEYFTADAVRAFFSQFGEIVNIEMHPSKRLAIVKFGDYNAARRAYESPKVIFDNRFVKVYWYKNQPRLSQSDAAQGDVNEEGYQPQKQDEEMVDMEEFEKRQAEAQKAFEERQKLAQEAEARQAELERRLQEIEDEKRQLQEALRKKATNGTANVGDDSLADQLSLLQAEAQGLSAEQSTYPFRGRGRGGYRGGYRGRVTFVPRGRGYAPFGGGYRGRGGGYAPFAGGRSGVKRLDNRPKRVAVSNVAVGSKTEEALREHLVKNYDYESVEPHPSQPDTQIVAFKERYMAETFTDLVRHAPELSHVELAWVPNTATMSKTEPSGRDQISSDADAKMDEGGAEEAEQSSEQANAEDTNGNANGGDADYDVADDEDRWLAT</sequence>
<accession>A0A6A6VHX0</accession>
<dbReference type="InterPro" id="IPR002483">
    <property type="entry name" value="PWI_dom"/>
</dbReference>
<dbReference type="InterPro" id="IPR045137">
    <property type="entry name" value="RBM26/27"/>
</dbReference>
<evidence type="ECO:0000313" key="10">
    <source>
        <dbReference type="Proteomes" id="UP000799440"/>
    </source>
</evidence>
<keyword evidence="1 3" id="KW-0694">RNA-binding</keyword>
<feature type="region of interest" description="Disordered" evidence="6">
    <location>
        <begin position="680"/>
        <end position="743"/>
    </location>
</feature>
<feature type="coiled-coil region" evidence="5">
    <location>
        <begin position="457"/>
        <end position="514"/>
    </location>
</feature>
<feature type="zinc finger region" description="C3H1-type" evidence="4">
    <location>
        <begin position="267"/>
        <end position="295"/>
    </location>
</feature>
<evidence type="ECO:0000313" key="9">
    <source>
        <dbReference type="EMBL" id="KAF2750222.1"/>
    </source>
</evidence>
<dbReference type="OrthoDB" id="443401at2759"/>
<evidence type="ECO:0000259" key="8">
    <source>
        <dbReference type="PROSITE" id="PS50103"/>
    </source>
</evidence>
<comment type="function">
    <text evidence="2">May be involved in the turnover of nuclear polyadenylated (pA+) RNA.</text>
</comment>
<evidence type="ECO:0000256" key="4">
    <source>
        <dbReference type="PROSITE-ProRule" id="PRU00723"/>
    </source>
</evidence>